<dbReference type="InterPro" id="IPR030678">
    <property type="entry name" value="Peptide/Ni-bd"/>
</dbReference>
<dbReference type="InterPro" id="IPR023765">
    <property type="entry name" value="SBP_5_CS"/>
</dbReference>
<organism evidence="7 8">
    <name type="scientific">Aureimonas jatrophae</name>
    <dbReference type="NCBI Taxonomy" id="1166073"/>
    <lineage>
        <taxon>Bacteria</taxon>
        <taxon>Pseudomonadati</taxon>
        <taxon>Pseudomonadota</taxon>
        <taxon>Alphaproteobacteria</taxon>
        <taxon>Hyphomicrobiales</taxon>
        <taxon>Aurantimonadaceae</taxon>
        <taxon>Aureimonas</taxon>
    </lineage>
</organism>
<dbReference type="FunFam" id="3.10.105.10:FF:000001">
    <property type="entry name" value="Oligopeptide ABC transporter, oligopeptide-binding protein"/>
    <property type="match status" value="1"/>
</dbReference>
<dbReference type="PROSITE" id="PS01040">
    <property type="entry name" value="SBP_BACTERIAL_5"/>
    <property type="match status" value="1"/>
</dbReference>
<dbReference type="InterPro" id="IPR039424">
    <property type="entry name" value="SBP_5"/>
</dbReference>
<dbReference type="Gene3D" id="3.40.190.10">
    <property type="entry name" value="Periplasmic binding protein-like II"/>
    <property type="match status" value="1"/>
</dbReference>
<dbReference type="RefSeq" id="WP_090673993.1">
    <property type="nucleotide sequence ID" value="NZ_FNIT01000005.1"/>
</dbReference>
<name>A0A1H0IRU4_9HYPH</name>
<gene>
    <name evidence="7" type="ORF">SAMN05192530_105303</name>
</gene>
<evidence type="ECO:0000259" key="6">
    <source>
        <dbReference type="Pfam" id="PF00496"/>
    </source>
</evidence>
<dbReference type="PANTHER" id="PTHR30290:SF10">
    <property type="entry name" value="PERIPLASMIC OLIGOPEPTIDE-BINDING PROTEIN-RELATED"/>
    <property type="match status" value="1"/>
</dbReference>
<keyword evidence="8" id="KW-1185">Reference proteome</keyword>
<comment type="subcellular location">
    <subcellularLocation>
        <location evidence="1">Periplasm</location>
    </subcellularLocation>
</comment>
<dbReference type="InterPro" id="IPR000914">
    <property type="entry name" value="SBP_5_dom"/>
</dbReference>
<reference evidence="7 8" key="1">
    <citation type="submission" date="2016-10" db="EMBL/GenBank/DDBJ databases">
        <authorList>
            <person name="de Groot N.N."/>
        </authorList>
    </citation>
    <scope>NUCLEOTIDE SEQUENCE [LARGE SCALE GENOMIC DNA]</scope>
    <source>
        <strain evidence="8">L7-484,KACC 16230,DSM 25025</strain>
    </source>
</reference>
<evidence type="ECO:0000256" key="4">
    <source>
        <dbReference type="ARBA" id="ARBA00022729"/>
    </source>
</evidence>
<dbReference type="AlphaFoldDB" id="A0A1H0IRU4"/>
<dbReference type="PANTHER" id="PTHR30290">
    <property type="entry name" value="PERIPLASMIC BINDING COMPONENT OF ABC TRANSPORTER"/>
    <property type="match status" value="1"/>
</dbReference>
<dbReference type="GO" id="GO:0015833">
    <property type="term" value="P:peptide transport"/>
    <property type="evidence" value="ECO:0007669"/>
    <property type="project" value="TreeGrafter"/>
</dbReference>
<evidence type="ECO:0000256" key="3">
    <source>
        <dbReference type="ARBA" id="ARBA00022448"/>
    </source>
</evidence>
<evidence type="ECO:0000256" key="2">
    <source>
        <dbReference type="ARBA" id="ARBA00005695"/>
    </source>
</evidence>
<dbReference type="FunFam" id="3.90.76.10:FF:000001">
    <property type="entry name" value="Oligopeptide ABC transporter substrate-binding protein"/>
    <property type="match status" value="1"/>
</dbReference>
<evidence type="ECO:0000313" key="7">
    <source>
        <dbReference type="EMBL" id="SDO34146.1"/>
    </source>
</evidence>
<dbReference type="Gene3D" id="3.90.76.10">
    <property type="entry name" value="Dipeptide-binding Protein, Domain 1"/>
    <property type="match status" value="1"/>
</dbReference>
<comment type="similarity">
    <text evidence="2">Belongs to the bacterial solute-binding protein 5 family.</text>
</comment>
<dbReference type="Gene3D" id="3.10.105.10">
    <property type="entry name" value="Dipeptide-binding Protein, Domain 3"/>
    <property type="match status" value="1"/>
</dbReference>
<proteinExistence type="inferred from homology"/>
<dbReference type="CDD" id="cd08504">
    <property type="entry name" value="PBP2_OppA"/>
    <property type="match status" value="1"/>
</dbReference>
<feature type="domain" description="Solute-binding protein family 5" evidence="6">
    <location>
        <begin position="69"/>
        <end position="446"/>
    </location>
</feature>
<evidence type="ECO:0000256" key="1">
    <source>
        <dbReference type="ARBA" id="ARBA00004418"/>
    </source>
</evidence>
<keyword evidence="4 5" id="KW-0732">Signal</keyword>
<feature type="signal peptide" evidence="5">
    <location>
        <begin position="1"/>
        <end position="25"/>
    </location>
</feature>
<dbReference type="Proteomes" id="UP000198793">
    <property type="component" value="Unassembled WGS sequence"/>
</dbReference>
<dbReference type="OrthoDB" id="8144963at2"/>
<evidence type="ECO:0000256" key="5">
    <source>
        <dbReference type="SAM" id="SignalP"/>
    </source>
</evidence>
<accession>A0A1H0IRU4</accession>
<dbReference type="GO" id="GO:1904680">
    <property type="term" value="F:peptide transmembrane transporter activity"/>
    <property type="evidence" value="ECO:0007669"/>
    <property type="project" value="TreeGrafter"/>
</dbReference>
<dbReference type="PIRSF" id="PIRSF002741">
    <property type="entry name" value="MppA"/>
    <property type="match status" value="1"/>
</dbReference>
<dbReference type="GO" id="GO:0043190">
    <property type="term" value="C:ATP-binding cassette (ABC) transporter complex"/>
    <property type="evidence" value="ECO:0007669"/>
    <property type="project" value="InterPro"/>
</dbReference>
<dbReference type="SUPFAM" id="SSF53850">
    <property type="entry name" value="Periplasmic binding protein-like II"/>
    <property type="match status" value="1"/>
</dbReference>
<dbReference type="GO" id="GO:0030288">
    <property type="term" value="C:outer membrane-bounded periplasmic space"/>
    <property type="evidence" value="ECO:0007669"/>
    <property type="project" value="TreeGrafter"/>
</dbReference>
<dbReference type="STRING" id="1166073.SAMN05192530_105303"/>
<dbReference type="Pfam" id="PF00496">
    <property type="entry name" value="SBP_bac_5"/>
    <property type="match status" value="1"/>
</dbReference>
<evidence type="ECO:0000313" key="8">
    <source>
        <dbReference type="Proteomes" id="UP000198793"/>
    </source>
</evidence>
<protein>
    <submittedName>
        <fullName evidence="7">Oligopeptide transport system substrate-binding protein</fullName>
    </submittedName>
</protein>
<dbReference type="EMBL" id="FNIT01000005">
    <property type="protein sequence ID" value="SDO34146.1"/>
    <property type="molecule type" value="Genomic_DNA"/>
</dbReference>
<sequence length="528" mass="58419">MNQSVRSLFGAVSIAALLAVGGAHAAQLNLQNGGDVTSLDPQRLSGDWENRVAGDIFEGLVTEDAQAQPIPGMAESWTISDDGLTYTFKLKDNVKWSDGEPVKASDFVFAFRRLMDPKEAAQYAYLQYPIKNAEAINTGKMADMAQLGVTAPDAKTVVITLENPTPFFLGALTHYTAYPLPEHVVKAKGNEWVQIGNIVTNGPYVPTEWVPGSHVQTAKNPNWYDANSLKIDGTRFFTLEDQAAALRRYRAGEFDILTSFPADQYKWLQENAPGQAHVTPFAGLYYYVLNSTKPPLDNANVRKALSMAVVREVIGPQILGTGELPAYSWVPEGIANYQGGPAYVAWKDMPQNEKTAEAKKLLEGEGYNSSNPLKLQLRYNTDDNHRRLAVAIAAMWKPLGVEVELINAETKVHYADLREGDFAVGRAGWLADYDDPTNFLDLLKTGIEMNYGQWSNPDYDKLLTQAQSMQDMTARAGVLKQAEQIALDDTAAIPIYYYATHNVVSPKIAGFEDNVKDIHRTRWLTKSE</sequence>
<feature type="chain" id="PRO_5011438698" evidence="5">
    <location>
        <begin position="26"/>
        <end position="528"/>
    </location>
</feature>
<keyword evidence="3" id="KW-0813">Transport</keyword>